<dbReference type="GO" id="GO:0008962">
    <property type="term" value="F:phosphatidylglycerophosphatase activity"/>
    <property type="evidence" value="ECO:0007669"/>
    <property type="project" value="InterPro"/>
</dbReference>
<organism evidence="3">
    <name type="scientific">candidate division WOR-3 bacterium</name>
    <dbReference type="NCBI Taxonomy" id="2052148"/>
    <lineage>
        <taxon>Bacteria</taxon>
        <taxon>Bacteria division WOR-3</taxon>
    </lineage>
</organism>
<dbReference type="PANTHER" id="PTHR36305:SF1">
    <property type="entry name" value="PHOSPHATIDYLGLYCEROPHOSPHATASE A"/>
    <property type="match status" value="1"/>
</dbReference>
<dbReference type="AlphaFoldDB" id="A0A7V4E3W4"/>
<evidence type="ECO:0000256" key="1">
    <source>
        <dbReference type="SAM" id="Phobius"/>
    </source>
</evidence>
<accession>A0A7V4E3W4</accession>
<keyword evidence="1" id="KW-0812">Transmembrane</keyword>
<gene>
    <name evidence="3" type="ORF">ENU74_01005</name>
</gene>
<dbReference type="GO" id="GO:0006629">
    <property type="term" value="P:lipid metabolic process"/>
    <property type="evidence" value="ECO:0007669"/>
    <property type="project" value="InterPro"/>
</dbReference>
<proteinExistence type="predicted"/>
<comment type="caution">
    <text evidence="3">The sequence shown here is derived from an EMBL/GenBank/DDBJ whole genome shotgun (WGS) entry which is preliminary data.</text>
</comment>
<feature type="transmembrane region" description="Helical" evidence="1">
    <location>
        <begin position="12"/>
        <end position="34"/>
    </location>
</feature>
<keyword evidence="1" id="KW-1133">Transmembrane helix</keyword>
<evidence type="ECO:0000313" key="3">
    <source>
        <dbReference type="EMBL" id="HGK63168.1"/>
    </source>
</evidence>
<sequence length="146" mass="17033">MKSLKIMFATTFYLGYLPWAPATCTSFFSLLFPYLIRNTYFYLLFFTLYFFLSVITINQLEKIWGKDAKKITADEVLGILTTFFLIPINLKNLIIGFLLFRFYDIFKLPFLRKVEKLEGGLGVVLDDIFAGVLANLTLRIILLLWQ</sequence>
<dbReference type="Pfam" id="PF04608">
    <property type="entry name" value="PgpA"/>
    <property type="match status" value="1"/>
</dbReference>
<dbReference type="PANTHER" id="PTHR36305">
    <property type="entry name" value="PHOSPHATIDYLGLYCEROPHOSPHATASE A"/>
    <property type="match status" value="1"/>
</dbReference>
<feature type="domain" description="YutG/PgpA" evidence="2">
    <location>
        <begin position="8"/>
        <end position="141"/>
    </location>
</feature>
<keyword evidence="1" id="KW-0472">Membrane</keyword>
<dbReference type="CDD" id="cd06971">
    <property type="entry name" value="PgpA"/>
    <property type="match status" value="1"/>
</dbReference>
<protein>
    <submittedName>
        <fullName evidence="3">Phosphatidylglycerophosphatase A</fullName>
    </submittedName>
</protein>
<dbReference type="InterPro" id="IPR007686">
    <property type="entry name" value="YutG/PgpA"/>
</dbReference>
<feature type="transmembrane region" description="Helical" evidence="1">
    <location>
        <begin position="77"/>
        <end position="103"/>
    </location>
</feature>
<feature type="transmembrane region" description="Helical" evidence="1">
    <location>
        <begin position="123"/>
        <end position="145"/>
    </location>
</feature>
<reference evidence="3" key="1">
    <citation type="journal article" date="2020" name="mSystems">
        <title>Genome- and Community-Level Interaction Insights into Carbon Utilization and Element Cycling Functions of Hydrothermarchaeota in Hydrothermal Sediment.</title>
        <authorList>
            <person name="Zhou Z."/>
            <person name="Liu Y."/>
            <person name="Xu W."/>
            <person name="Pan J."/>
            <person name="Luo Z.H."/>
            <person name="Li M."/>
        </authorList>
    </citation>
    <scope>NUCLEOTIDE SEQUENCE [LARGE SCALE GENOMIC DNA]</scope>
    <source>
        <strain evidence="3">SpSt-697</strain>
    </source>
</reference>
<dbReference type="InterPro" id="IPR036681">
    <property type="entry name" value="PgpA-like_sf"/>
</dbReference>
<name>A0A7V4E3W4_UNCW3</name>
<dbReference type="InterPro" id="IPR026037">
    <property type="entry name" value="PgpA"/>
</dbReference>
<dbReference type="SUPFAM" id="SSF101307">
    <property type="entry name" value="YutG-like"/>
    <property type="match status" value="1"/>
</dbReference>
<dbReference type="EMBL" id="DTDR01000034">
    <property type="protein sequence ID" value="HGK63168.1"/>
    <property type="molecule type" value="Genomic_DNA"/>
</dbReference>
<feature type="transmembrane region" description="Helical" evidence="1">
    <location>
        <begin position="40"/>
        <end position="57"/>
    </location>
</feature>
<evidence type="ECO:0000259" key="2">
    <source>
        <dbReference type="Pfam" id="PF04608"/>
    </source>
</evidence>
<dbReference type="PIRSF" id="PIRSF006162">
    <property type="entry name" value="PgpA"/>
    <property type="match status" value="1"/>
</dbReference>